<organism evidence="2 3">
    <name type="scientific">Brassica napus</name>
    <name type="common">Rape</name>
    <dbReference type="NCBI Taxonomy" id="3708"/>
    <lineage>
        <taxon>Eukaryota</taxon>
        <taxon>Viridiplantae</taxon>
        <taxon>Streptophyta</taxon>
        <taxon>Embryophyta</taxon>
        <taxon>Tracheophyta</taxon>
        <taxon>Spermatophyta</taxon>
        <taxon>Magnoliopsida</taxon>
        <taxon>eudicotyledons</taxon>
        <taxon>Gunneridae</taxon>
        <taxon>Pentapetalae</taxon>
        <taxon>rosids</taxon>
        <taxon>malvids</taxon>
        <taxon>Brassicales</taxon>
        <taxon>Brassicaceae</taxon>
        <taxon>Brassiceae</taxon>
        <taxon>Brassica</taxon>
    </lineage>
</organism>
<keyword evidence="1" id="KW-0472">Membrane</keyword>
<comment type="caution">
    <text evidence="2">The sequence shown here is derived from an EMBL/GenBank/DDBJ whole genome shotgun (WGS) entry which is preliminary data.</text>
</comment>
<dbReference type="EMBL" id="JAGKQM010000005">
    <property type="protein sequence ID" value="KAH0927818.1"/>
    <property type="molecule type" value="Genomic_DNA"/>
</dbReference>
<keyword evidence="1" id="KW-1133">Transmembrane helix</keyword>
<evidence type="ECO:0000313" key="2">
    <source>
        <dbReference type="EMBL" id="KAH0927818.1"/>
    </source>
</evidence>
<reference evidence="2 3" key="1">
    <citation type="submission" date="2021-05" db="EMBL/GenBank/DDBJ databases">
        <title>Genome Assembly of Synthetic Allotetraploid Brassica napus Reveals Homoeologous Exchanges between Subgenomes.</title>
        <authorList>
            <person name="Davis J.T."/>
        </authorList>
    </citation>
    <scope>NUCLEOTIDE SEQUENCE [LARGE SCALE GENOMIC DNA]</scope>
    <source>
        <strain evidence="3">cv. Da-Ae</strain>
        <tissue evidence="2">Seedling</tissue>
    </source>
</reference>
<evidence type="ECO:0008006" key="4">
    <source>
        <dbReference type="Google" id="ProtNLM"/>
    </source>
</evidence>
<keyword evidence="1" id="KW-0812">Transmembrane</keyword>
<name>A0ABQ8DGA7_BRANA</name>
<evidence type="ECO:0000313" key="3">
    <source>
        <dbReference type="Proteomes" id="UP000824890"/>
    </source>
</evidence>
<gene>
    <name evidence="2" type="ORF">HID58_020074</name>
</gene>
<accession>A0ABQ8DGA7</accession>
<protein>
    <recommendedName>
        <fullName evidence="4">CASP-like protein</fullName>
    </recommendedName>
</protein>
<proteinExistence type="predicted"/>
<sequence>MTCTMKLLHGHGMLKMKHVGYVGWRFMVVALIADFLTMNAIVLSDNNNRWVNALFGVSHGYPRWCHKCDDGLIT</sequence>
<feature type="transmembrane region" description="Helical" evidence="1">
    <location>
        <begin position="21"/>
        <end position="42"/>
    </location>
</feature>
<keyword evidence="3" id="KW-1185">Reference proteome</keyword>
<dbReference type="Proteomes" id="UP000824890">
    <property type="component" value="Unassembled WGS sequence"/>
</dbReference>
<evidence type="ECO:0000256" key="1">
    <source>
        <dbReference type="SAM" id="Phobius"/>
    </source>
</evidence>